<dbReference type="SUPFAM" id="SSF56024">
    <property type="entry name" value="Phospholipase D/nuclease"/>
    <property type="match status" value="2"/>
</dbReference>
<proteinExistence type="predicted"/>
<dbReference type="InterPro" id="IPR001736">
    <property type="entry name" value="PLipase_D/transphosphatidylase"/>
</dbReference>
<dbReference type="CDD" id="cd09116">
    <property type="entry name" value="PLDc_Nuc_like"/>
    <property type="match status" value="1"/>
</dbReference>
<dbReference type="Gene3D" id="3.30.870.10">
    <property type="entry name" value="Endonuclease Chain A"/>
    <property type="match status" value="2"/>
</dbReference>
<keyword evidence="3" id="KW-0443">Lipid metabolism</keyword>
<protein>
    <recommendedName>
        <fullName evidence="4">PLD phosphodiesterase domain-containing protein</fullName>
    </recommendedName>
</protein>
<evidence type="ECO:0000259" key="4">
    <source>
        <dbReference type="PROSITE" id="PS50035"/>
    </source>
</evidence>
<evidence type="ECO:0000256" key="2">
    <source>
        <dbReference type="ARBA" id="ARBA00022963"/>
    </source>
</evidence>
<dbReference type="Pfam" id="PF13091">
    <property type="entry name" value="PLDc_2"/>
    <property type="match status" value="2"/>
</dbReference>
<reference evidence="5" key="1">
    <citation type="submission" date="2018-06" db="EMBL/GenBank/DDBJ databases">
        <authorList>
            <person name="Zhirakovskaya E."/>
        </authorList>
    </citation>
    <scope>NUCLEOTIDE SEQUENCE</scope>
</reference>
<dbReference type="EMBL" id="UOEU01000325">
    <property type="protein sequence ID" value="VAW32137.1"/>
    <property type="molecule type" value="Genomic_DNA"/>
</dbReference>
<keyword evidence="1" id="KW-0378">Hydrolase</keyword>
<evidence type="ECO:0000313" key="5">
    <source>
        <dbReference type="EMBL" id="VAW32137.1"/>
    </source>
</evidence>
<evidence type="ECO:0000256" key="1">
    <source>
        <dbReference type="ARBA" id="ARBA00022801"/>
    </source>
</evidence>
<feature type="domain" description="PLD phosphodiesterase" evidence="4">
    <location>
        <begin position="308"/>
        <end position="335"/>
    </location>
</feature>
<dbReference type="PANTHER" id="PTHR43856:SF1">
    <property type="entry name" value="MITOCHONDRIAL CARDIOLIPIN HYDROLASE"/>
    <property type="match status" value="1"/>
</dbReference>
<dbReference type="GO" id="GO:0016891">
    <property type="term" value="F:RNA endonuclease activity producing 5'-phosphomonoesters, hydrolytic mechanism"/>
    <property type="evidence" value="ECO:0007669"/>
    <property type="project" value="TreeGrafter"/>
</dbReference>
<sequence length="372" mass="41271">MNKKTGIVGAIVVLIVAVVSIIFGQDLLRPLGLDEGEPLINSVKIFPTEPADWYEIYFTNPTCPPEAERVGGLDETIADDMRTADVRVDIAAFDLDAEPMVQALIELEARGVEVRVVTDSDNAELSSINRLRRNGISVVEDKRSGLMHNKFVVIDGRILWVGSMNFTTNGVYCNNNNMVRINSPRLAANYTSEMDEMYIERQFGPSSPENTANETLSIGGIEVENHFGPEKEISLIISRRVARAESEILFLAFSFTDEQIGESLLGRADAGVIVRGVFERVGFGTPFSYYNPLDQALLPNVAVLTDGNPRAMHHKLFIIDRSTVIFGSFNFSNNANRRNDENILIVHDPTFASFFLDEFETVWDEAVAGGIE</sequence>
<organism evidence="5">
    <name type="scientific">hydrothermal vent metagenome</name>
    <dbReference type="NCBI Taxonomy" id="652676"/>
    <lineage>
        <taxon>unclassified sequences</taxon>
        <taxon>metagenomes</taxon>
        <taxon>ecological metagenomes</taxon>
    </lineage>
</organism>
<dbReference type="PROSITE" id="PS50035">
    <property type="entry name" value="PLD"/>
    <property type="match status" value="2"/>
</dbReference>
<gene>
    <name evidence="5" type="ORF">MNBD_CHLOROFLEXI01-4197</name>
</gene>
<dbReference type="GO" id="GO:0016042">
    <property type="term" value="P:lipid catabolic process"/>
    <property type="evidence" value="ECO:0007669"/>
    <property type="project" value="UniProtKB-KW"/>
</dbReference>
<evidence type="ECO:0000256" key="3">
    <source>
        <dbReference type="ARBA" id="ARBA00023098"/>
    </source>
</evidence>
<dbReference type="SMART" id="SM00155">
    <property type="entry name" value="PLDc"/>
    <property type="match status" value="2"/>
</dbReference>
<accession>A0A3B0V2P2</accession>
<dbReference type="InterPro" id="IPR025202">
    <property type="entry name" value="PLD-like_dom"/>
</dbReference>
<dbReference type="PANTHER" id="PTHR43856">
    <property type="entry name" value="CARDIOLIPIN HYDROLASE"/>
    <property type="match status" value="1"/>
</dbReference>
<name>A0A3B0V2P2_9ZZZZ</name>
<keyword evidence="2" id="KW-0442">Lipid degradation</keyword>
<dbReference type="InterPro" id="IPR051406">
    <property type="entry name" value="PLD_domain"/>
</dbReference>
<feature type="domain" description="PLD phosphodiesterase" evidence="4">
    <location>
        <begin position="143"/>
        <end position="170"/>
    </location>
</feature>
<dbReference type="AlphaFoldDB" id="A0A3B0V2P2"/>